<dbReference type="Gene3D" id="3.40.50.300">
    <property type="entry name" value="P-loop containing nucleotide triphosphate hydrolases"/>
    <property type="match status" value="1"/>
</dbReference>
<evidence type="ECO:0000256" key="1">
    <source>
        <dbReference type="ARBA" id="ARBA00004651"/>
    </source>
</evidence>
<dbReference type="EMBL" id="SNVX01000003">
    <property type="protein sequence ID" value="TDN59840.1"/>
    <property type="molecule type" value="Genomic_DNA"/>
</dbReference>
<dbReference type="RefSeq" id="WP_133460616.1">
    <property type="nucleotide sequence ID" value="NZ_SNVX01000003.1"/>
</dbReference>
<organism evidence="9 10">
    <name type="scientific">Scandinavium goeteborgense</name>
    <dbReference type="NCBI Taxonomy" id="1851514"/>
    <lineage>
        <taxon>Bacteria</taxon>
        <taxon>Pseudomonadati</taxon>
        <taxon>Pseudomonadota</taxon>
        <taxon>Gammaproteobacteria</taxon>
        <taxon>Enterobacterales</taxon>
        <taxon>Enterobacteriaceae</taxon>
        <taxon>Scandinavium</taxon>
    </lineage>
</organism>
<feature type="compositionally biased region" description="Basic and acidic residues" evidence="6">
    <location>
        <begin position="674"/>
        <end position="684"/>
    </location>
</feature>
<evidence type="ECO:0000313" key="10">
    <source>
        <dbReference type="Proteomes" id="UP000295530"/>
    </source>
</evidence>
<evidence type="ECO:0000256" key="5">
    <source>
        <dbReference type="ARBA" id="ARBA00023136"/>
    </source>
</evidence>
<keyword evidence="3 7" id="KW-0812">Transmembrane</keyword>
<evidence type="ECO:0000256" key="7">
    <source>
        <dbReference type="SAM" id="Phobius"/>
    </source>
</evidence>
<keyword evidence="4 7" id="KW-1133">Transmembrane helix</keyword>
<evidence type="ECO:0000313" key="9">
    <source>
        <dbReference type="EMBL" id="TDN59840.1"/>
    </source>
</evidence>
<dbReference type="InterPro" id="IPR003856">
    <property type="entry name" value="LPS_length_determ_N"/>
</dbReference>
<feature type="transmembrane region" description="Helical" evidence="7">
    <location>
        <begin position="29"/>
        <end position="50"/>
    </location>
</feature>
<protein>
    <submittedName>
        <fullName evidence="9">Uncharacterized protein involved in exopolysaccharide biosynthesis</fullName>
    </submittedName>
</protein>
<comment type="subcellular location">
    <subcellularLocation>
        <location evidence="1">Cell membrane</location>
        <topology evidence="1">Multi-pass membrane protein</topology>
    </subcellularLocation>
</comment>
<name>A0A4R6ELM5_SCAGO</name>
<dbReference type="PANTHER" id="PTHR32309">
    <property type="entry name" value="TYROSINE-PROTEIN KINASE"/>
    <property type="match status" value="1"/>
</dbReference>
<dbReference type="PANTHER" id="PTHR32309:SF13">
    <property type="entry name" value="FERRIC ENTEROBACTIN TRANSPORT PROTEIN FEPE"/>
    <property type="match status" value="1"/>
</dbReference>
<keyword evidence="2" id="KW-1003">Cell membrane</keyword>
<dbReference type="OrthoDB" id="9775724at2"/>
<keyword evidence="5 7" id="KW-0472">Membrane</keyword>
<gene>
    <name evidence="9" type="ORF">EC847_10311</name>
</gene>
<comment type="caution">
    <text evidence="9">The sequence shown here is derived from an EMBL/GenBank/DDBJ whole genome shotgun (WGS) entry which is preliminary data.</text>
</comment>
<feature type="transmembrane region" description="Helical" evidence="7">
    <location>
        <begin position="420"/>
        <end position="439"/>
    </location>
</feature>
<dbReference type="AlphaFoldDB" id="A0A4R6ELM5"/>
<dbReference type="GO" id="GO:0005886">
    <property type="term" value="C:plasma membrane"/>
    <property type="evidence" value="ECO:0007669"/>
    <property type="project" value="UniProtKB-SubCell"/>
</dbReference>
<dbReference type="InterPro" id="IPR050445">
    <property type="entry name" value="Bact_polysacc_biosynth/exp"/>
</dbReference>
<evidence type="ECO:0000256" key="2">
    <source>
        <dbReference type="ARBA" id="ARBA00022475"/>
    </source>
</evidence>
<accession>A0A4R6ELM5</accession>
<evidence type="ECO:0000256" key="4">
    <source>
        <dbReference type="ARBA" id="ARBA00022989"/>
    </source>
</evidence>
<sequence length="694" mass="77145">MAISLVGNGLSKEGFIDFGPYINKIKRKLIWCFVVLLVTATAAFIFTRFMPSRYTATSTVLFKAQSADITPLPRLENYDSTRSDYYETKYALMGSRVVLQAAAKAMKLDEDPEFNGGSDLDATARLDNAVRTLQGNLSISGVRSTQLVSVTLEAGSPQKAADVANGIAQAFIDYSLQQKQKALLQAQQWNKKMMTELQEKMVKQKADIDDYLKQAGLLTFRGVDGYETEQLGIVTNHLADATQRRMQAEAIWDKVRQQQGKTAEQVISLPDISGHPQIQDLRIAMTQAKRSLSDAAKHYGPNHPKYRQAQAQLQAINGQIGQVVSELRNGIRQQYQIALDDEQRYQKMLDEQKGNFQQLAAKRDHYNTLQAALDKTEELYKSLYQRVNEQMLSESFSVADEQIYDPATPPLAASKPKRSMLIVMMSILSVGMYIMYLIISTALDKTIHSISELKGKAGLEANGEFPILPPGKVSQHAFNDLLYADMLHSLRMTLEQRDNKPLTVVVTAVNPGDGSSLIADLLARSASKAHKTLLVGLNCLEPLQDPSHKVGFAQCLYGESQVEQAVVSLGDNIDFLPRGVLHDSSLLMLTSDRLPPLLETLHQHWHTVIIDMPSLELAQDVLLLQPHCDVTLLVVKAGEQSGAVTETYTRLTGSEKHPVAVVLNQVQEENLETQEGRRLPERGTNELIMPKQKS</sequence>
<dbReference type="GO" id="GO:0004713">
    <property type="term" value="F:protein tyrosine kinase activity"/>
    <property type="evidence" value="ECO:0007669"/>
    <property type="project" value="TreeGrafter"/>
</dbReference>
<dbReference type="Proteomes" id="UP000295530">
    <property type="component" value="Unassembled WGS sequence"/>
</dbReference>
<reference evidence="9 10" key="1">
    <citation type="submission" date="2019-03" db="EMBL/GenBank/DDBJ databases">
        <title>Genomic analyses of the natural microbiome of Caenorhabditis elegans.</title>
        <authorList>
            <person name="Samuel B."/>
        </authorList>
    </citation>
    <scope>NUCLEOTIDE SEQUENCE [LARGE SCALE GENOMIC DNA]</scope>
    <source>
        <strain evidence="9 10">BIGb0156</strain>
    </source>
</reference>
<evidence type="ECO:0000259" key="8">
    <source>
        <dbReference type="Pfam" id="PF02706"/>
    </source>
</evidence>
<evidence type="ECO:0000256" key="3">
    <source>
        <dbReference type="ARBA" id="ARBA00022692"/>
    </source>
</evidence>
<proteinExistence type="predicted"/>
<keyword evidence="10" id="KW-1185">Reference proteome</keyword>
<dbReference type="Pfam" id="PF02706">
    <property type="entry name" value="Wzz"/>
    <property type="match status" value="1"/>
</dbReference>
<feature type="domain" description="Polysaccharide chain length determinant N-terminal" evidence="8">
    <location>
        <begin position="16"/>
        <end position="104"/>
    </location>
</feature>
<dbReference type="InterPro" id="IPR027417">
    <property type="entry name" value="P-loop_NTPase"/>
</dbReference>
<evidence type="ECO:0000256" key="6">
    <source>
        <dbReference type="SAM" id="MobiDB-lite"/>
    </source>
</evidence>
<dbReference type="SUPFAM" id="SSF52540">
    <property type="entry name" value="P-loop containing nucleoside triphosphate hydrolases"/>
    <property type="match status" value="1"/>
</dbReference>
<feature type="region of interest" description="Disordered" evidence="6">
    <location>
        <begin position="672"/>
        <end position="694"/>
    </location>
</feature>